<accession>A0A3S7N8N3</accession>
<dbReference type="EMBL" id="MH491167">
    <property type="protein sequence ID" value="AWY03130.1"/>
    <property type="molecule type" value="Genomic_DNA"/>
</dbReference>
<evidence type="ECO:0000313" key="1">
    <source>
        <dbReference type="EMBL" id="AWY03130.1"/>
    </source>
</evidence>
<organism evidence="1 2">
    <name type="scientific">Cronobacter phage GW1</name>
    <dbReference type="NCBI Taxonomy" id="2200756"/>
    <lineage>
        <taxon>Viruses</taxon>
        <taxon>Duplodnaviria</taxon>
        <taxon>Heunggongvirae</taxon>
        <taxon>Uroviricota</taxon>
        <taxon>Caudoviricetes</taxon>
        <taxon>Autographivirales</taxon>
        <taxon>Autotranscriptaviridae</taxon>
        <taxon>Studiervirinae</taxon>
        <taxon>Kayfunavirus</taxon>
        <taxon>Kayfunavirus GW1</taxon>
    </lineage>
</organism>
<dbReference type="Proteomes" id="UP000293224">
    <property type="component" value="Segment"/>
</dbReference>
<evidence type="ECO:0000313" key="2">
    <source>
        <dbReference type="Proteomes" id="UP000293224"/>
    </source>
</evidence>
<gene>
    <name evidence="1" type="ORF">GW1_00017</name>
</gene>
<proteinExistence type="predicted"/>
<keyword evidence="2" id="KW-1185">Reference proteome</keyword>
<name>A0A3S7N8N3_9CAUD</name>
<sequence>MKFAHKITNVAGGNKLVTVSEHNGKALVKVTMIPAGKAKQTDLTQKELVQYVQWSHEKALEAEATK</sequence>
<reference evidence="1 2" key="1">
    <citation type="journal article" date="2019" name="Arch. Virol.">
        <title>Complete genome analysis of a novel phage GW1 lysing Cronobacter.</title>
        <authorList>
            <person name="Zeng H."/>
            <person name="He W."/>
            <person name="Li C."/>
            <person name="Zhang J."/>
            <person name="Ling N."/>
            <person name="Ding Y."/>
            <person name="Xue L."/>
            <person name="Chen M."/>
            <person name="Wu H."/>
            <person name="Wu Q."/>
        </authorList>
    </citation>
    <scope>NUCLEOTIDE SEQUENCE [LARGE SCALE GENOMIC DNA]</scope>
</reference>
<protein>
    <submittedName>
        <fullName evidence="1">Uncharacterized protein</fullName>
    </submittedName>
</protein>